<gene>
    <name evidence="1" type="ORF">SPELUC_LOCUS17702</name>
</gene>
<protein>
    <submittedName>
        <fullName evidence="1">10841_t:CDS:1</fullName>
    </submittedName>
</protein>
<dbReference type="Proteomes" id="UP000789366">
    <property type="component" value="Unassembled WGS sequence"/>
</dbReference>
<accession>A0ACA9RKA0</accession>
<comment type="caution">
    <text evidence="1">The sequence shown here is derived from an EMBL/GenBank/DDBJ whole genome shotgun (WGS) entry which is preliminary data.</text>
</comment>
<sequence length="159" mass="18610">ENEESFGGTYINVKRNKIIIRIVDETKKDIILNSPNIQPHRELLIFEIALNSLSSLKNTSLEIVAKSRTHHAFGSMYIDIEENNIVVFMPLITDERNNRSFIDPRTKPFINEIMKYNPVIRFYDVLVQGEPSRKRPRNSTHTKREIERQIINGDVIYNL</sequence>
<organism evidence="1 2">
    <name type="scientific">Cetraspora pellucida</name>
    <dbReference type="NCBI Taxonomy" id="1433469"/>
    <lineage>
        <taxon>Eukaryota</taxon>
        <taxon>Fungi</taxon>
        <taxon>Fungi incertae sedis</taxon>
        <taxon>Mucoromycota</taxon>
        <taxon>Glomeromycotina</taxon>
        <taxon>Glomeromycetes</taxon>
        <taxon>Diversisporales</taxon>
        <taxon>Gigasporaceae</taxon>
        <taxon>Cetraspora</taxon>
    </lineage>
</organism>
<feature type="non-terminal residue" evidence="1">
    <location>
        <position position="159"/>
    </location>
</feature>
<name>A0ACA9RKA0_9GLOM</name>
<reference evidence="1" key="1">
    <citation type="submission" date="2021-06" db="EMBL/GenBank/DDBJ databases">
        <authorList>
            <person name="Kallberg Y."/>
            <person name="Tangrot J."/>
            <person name="Rosling A."/>
        </authorList>
    </citation>
    <scope>NUCLEOTIDE SEQUENCE</scope>
    <source>
        <strain evidence="1">28 12/20/2015</strain>
    </source>
</reference>
<feature type="non-terminal residue" evidence="1">
    <location>
        <position position="1"/>
    </location>
</feature>
<evidence type="ECO:0000313" key="1">
    <source>
        <dbReference type="EMBL" id="CAG8796842.1"/>
    </source>
</evidence>
<proteinExistence type="predicted"/>
<evidence type="ECO:0000313" key="2">
    <source>
        <dbReference type="Proteomes" id="UP000789366"/>
    </source>
</evidence>
<keyword evidence="2" id="KW-1185">Reference proteome</keyword>
<dbReference type="EMBL" id="CAJVPW010075174">
    <property type="protein sequence ID" value="CAG8796842.1"/>
    <property type="molecule type" value="Genomic_DNA"/>
</dbReference>